<reference evidence="5" key="1">
    <citation type="submission" date="2020-11" db="EMBL/GenBank/DDBJ databases">
        <authorList>
            <person name="Tran Van P."/>
        </authorList>
    </citation>
    <scope>NUCLEOTIDE SEQUENCE</scope>
</reference>
<evidence type="ECO:0000259" key="4">
    <source>
        <dbReference type="PROSITE" id="PS50235"/>
    </source>
</evidence>
<evidence type="ECO:0000313" key="5">
    <source>
        <dbReference type="EMBL" id="CAD7622282.1"/>
    </source>
</evidence>
<dbReference type="InterPro" id="IPR028889">
    <property type="entry name" value="USP"/>
</dbReference>
<dbReference type="EMBL" id="CAJPIZ010001007">
    <property type="protein sequence ID" value="CAG2102712.1"/>
    <property type="molecule type" value="Genomic_DNA"/>
</dbReference>
<proteinExistence type="predicted"/>
<dbReference type="Gene3D" id="3.90.70.10">
    <property type="entry name" value="Cysteine proteinases"/>
    <property type="match status" value="2"/>
</dbReference>
<dbReference type="GO" id="GO:0004843">
    <property type="term" value="F:cysteine-type deubiquitinase activity"/>
    <property type="evidence" value="ECO:0007669"/>
    <property type="project" value="UniProtKB-EC"/>
</dbReference>
<protein>
    <recommendedName>
        <fullName evidence="2">ubiquitinyl hydrolase 1</fullName>
        <ecNumber evidence="2">3.4.19.12</ecNumber>
    </recommendedName>
</protein>
<dbReference type="AlphaFoldDB" id="A0A7R9KFQ3"/>
<dbReference type="InterPro" id="IPR001394">
    <property type="entry name" value="Peptidase_C19_UCH"/>
</dbReference>
<dbReference type="SUPFAM" id="SSF54001">
    <property type="entry name" value="Cysteine proteinases"/>
    <property type="match status" value="1"/>
</dbReference>
<dbReference type="EMBL" id="OC855582">
    <property type="protein sequence ID" value="CAD7622282.1"/>
    <property type="molecule type" value="Genomic_DNA"/>
</dbReference>
<dbReference type="InterPro" id="IPR050185">
    <property type="entry name" value="Ub_carboxyl-term_hydrolase"/>
</dbReference>
<evidence type="ECO:0000256" key="1">
    <source>
        <dbReference type="ARBA" id="ARBA00000707"/>
    </source>
</evidence>
<dbReference type="PANTHER" id="PTHR21646">
    <property type="entry name" value="UBIQUITIN CARBOXYL-TERMINAL HYDROLASE"/>
    <property type="match status" value="1"/>
</dbReference>
<dbReference type="Pfam" id="PF00443">
    <property type="entry name" value="UCH"/>
    <property type="match status" value="1"/>
</dbReference>
<dbReference type="PROSITE" id="PS00972">
    <property type="entry name" value="USP_1"/>
    <property type="match status" value="1"/>
</dbReference>
<dbReference type="PROSITE" id="PS50235">
    <property type="entry name" value="USP_3"/>
    <property type="match status" value="1"/>
</dbReference>
<dbReference type="EC" id="3.4.19.12" evidence="2"/>
<dbReference type="InterPro" id="IPR018200">
    <property type="entry name" value="USP_CS"/>
</dbReference>
<evidence type="ECO:0000256" key="3">
    <source>
        <dbReference type="SAM" id="MobiDB-lite"/>
    </source>
</evidence>
<accession>A0A7R9KFQ3</accession>
<organism evidence="5">
    <name type="scientific">Medioppia subpectinata</name>
    <dbReference type="NCBI Taxonomy" id="1979941"/>
    <lineage>
        <taxon>Eukaryota</taxon>
        <taxon>Metazoa</taxon>
        <taxon>Ecdysozoa</taxon>
        <taxon>Arthropoda</taxon>
        <taxon>Chelicerata</taxon>
        <taxon>Arachnida</taxon>
        <taxon>Acari</taxon>
        <taxon>Acariformes</taxon>
        <taxon>Sarcoptiformes</taxon>
        <taxon>Oribatida</taxon>
        <taxon>Brachypylina</taxon>
        <taxon>Oppioidea</taxon>
        <taxon>Oppiidae</taxon>
        <taxon>Medioppia</taxon>
    </lineage>
</organism>
<dbReference type="InterPro" id="IPR038765">
    <property type="entry name" value="Papain-like_cys_pep_sf"/>
</dbReference>
<comment type="catalytic activity">
    <reaction evidence="1">
        <text>Thiol-dependent hydrolysis of ester, thioester, amide, peptide and isopeptide bonds formed by the C-terminal Gly of ubiquitin (a 76-residue protein attached to proteins as an intracellular targeting signal).</text>
        <dbReference type="EC" id="3.4.19.12"/>
    </reaction>
</comment>
<feature type="compositionally biased region" description="Basic residues" evidence="3">
    <location>
        <begin position="138"/>
        <end position="151"/>
    </location>
</feature>
<name>A0A7R9KFQ3_9ACAR</name>
<evidence type="ECO:0000313" key="6">
    <source>
        <dbReference type="Proteomes" id="UP000759131"/>
    </source>
</evidence>
<feature type="region of interest" description="Disordered" evidence="3">
    <location>
        <begin position="135"/>
        <end position="160"/>
    </location>
</feature>
<keyword evidence="6" id="KW-1185">Reference proteome</keyword>
<dbReference type="OrthoDB" id="6515628at2759"/>
<dbReference type="Proteomes" id="UP000759131">
    <property type="component" value="Unassembled WGS sequence"/>
</dbReference>
<evidence type="ECO:0000256" key="2">
    <source>
        <dbReference type="ARBA" id="ARBA00012759"/>
    </source>
</evidence>
<dbReference type="GO" id="GO:0016579">
    <property type="term" value="P:protein deubiquitination"/>
    <property type="evidence" value="ECO:0007669"/>
    <property type="project" value="InterPro"/>
</dbReference>
<sequence length="791" mass="89981">MNTNTGFRGDNTSQSQRENLLNSIQSDNTSSCSHLRDLIRRAYYTFRQMCSCIRPQEQMTDHQMDAKDNRSAKRRKLSNGYELTKVDIDYENPISFSSGVKAIESQPMPGPVVPESDSDVKLTLPSKEISAKFIQQNKRNKNKNSNKRGKNGNKSYESGDPIVIPDLRPYNVVKGVCGLRNLGNTCYMNSGLQCLVNIALFNEFMTQDLKIFLVGFKQTSQQKSLTELMAELMEEMLSSKSQSVSPINFRRKVAKTFDIFSNNEQNDCFQFVVTILDQFHNELLEMNQYGYQSHENAIEYNNFDDYLKFNNTFISRNFHGFLRLNVECDCGQTIATNYPPFSIISLPQIDCNDVVVREVSLIRHNSQRVEKMRLRFTKREILISQLIKTLTKTYYEITKNSLIDNQLIVCKFWSGGDIYVYEIDPSFTRHYFVSFRDNRGITFGTPLLLNVNDSQYSTIESTFVALIVNNLPNIQSNPDLTNLQFLYCDGEYLIENWSQELPNTMASFLATDMDNELIQLCLNFYQVVNTNQSSSPQSSYRIPTVVTLYDCINQYLSYQKSDDKCADCRTRKLTGGQTVDTFSSLSYAILHAPNVLLLQLKSNPRQRYNCQFPLVLDLKSYVTNGRSYDGQYVYDLVAVSNYSGSSNSGHYTAYAKSCLNNNWYEINDSFVDQMDVRRLQMSTKMQSIIGYSVSLLTSPPVEPPMDELSEQLAVRERVIGRSVDRKELDASDEELEALVVSIGTSLAASLVDNHTVLLQLCADAVGGAVNGLFPCRQLSNPFGRGGRFVFG</sequence>
<gene>
    <name evidence="5" type="ORF">OSB1V03_LOCUS2747</name>
</gene>
<feature type="domain" description="USP" evidence="4">
    <location>
        <begin position="177"/>
        <end position="694"/>
    </location>
</feature>